<comment type="caution">
    <text evidence="2">The sequence shown here is derived from an EMBL/GenBank/DDBJ whole genome shotgun (WGS) entry which is preliminary data.</text>
</comment>
<protein>
    <recommendedName>
        <fullName evidence="4">F-box domain-containing protein</fullName>
    </recommendedName>
</protein>
<dbReference type="OrthoDB" id="3365698at2759"/>
<dbReference type="InterPro" id="IPR036047">
    <property type="entry name" value="F-box-like_dom_sf"/>
</dbReference>
<dbReference type="EMBL" id="JACAZH010000036">
    <property type="protein sequence ID" value="KAF7336540.1"/>
    <property type="molecule type" value="Genomic_DNA"/>
</dbReference>
<keyword evidence="3" id="KW-1185">Reference proteome</keyword>
<evidence type="ECO:0000313" key="2">
    <source>
        <dbReference type="EMBL" id="KAF7336540.1"/>
    </source>
</evidence>
<dbReference type="Gene3D" id="1.20.1280.50">
    <property type="match status" value="1"/>
</dbReference>
<organism evidence="2 3">
    <name type="scientific">Mycena sanguinolenta</name>
    <dbReference type="NCBI Taxonomy" id="230812"/>
    <lineage>
        <taxon>Eukaryota</taxon>
        <taxon>Fungi</taxon>
        <taxon>Dikarya</taxon>
        <taxon>Basidiomycota</taxon>
        <taxon>Agaricomycotina</taxon>
        <taxon>Agaricomycetes</taxon>
        <taxon>Agaricomycetidae</taxon>
        <taxon>Agaricales</taxon>
        <taxon>Marasmiineae</taxon>
        <taxon>Mycenaceae</taxon>
        <taxon>Mycena</taxon>
    </lineage>
</organism>
<evidence type="ECO:0008006" key="4">
    <source>
        <dbReference type="Google" id="ProtNLM"/>
    </source>
</evidence>
<gene>
    <name evidence="2" type="ORF">MSAN_02286100</name>
</gene>
<evidence type="ECO:0000256" key="1">
    <source>
        <dbReference type="SAM" id="Coils"/>
    </source>
</evidence>
<dbReference type="Proteomes" id="UP000623467">
    <property type="component" value="Unassembled WGS sequence"/>
</dbReference>
<sequence>MSSACSQCGAFVFSACDDFELSLTTRSLSRFTQLSTTNSPPRETELASIRSIVEKTSTHLASLGAEISRLTNRLRELEEERAAVARYHAQNTSICSPLRRMPTEILAEIFSWMLPSPRDIPSIHNSPWVLTHVCSRWRAVALSIPSLWSLVIINFKTGPHYTLEMVKTQIERARSLKIHFLGDQNGDPLPQIALFQLLAEHSAQWEELNIQLTSQLVPLLMNLHGNFASLRRAWVTWDAPESQLPEFDTVDVFRRAISLVDIGVYSEYRFLPTRLPLLHQLTRYDFDAPWQTHFELLKSIPNIQEVRIRIDFDAEEWPDVGEPVDLLHLRRLSVNNTGSLDYLRAPALEEIAVFGGLTDNTDIWDDLDNFVIRSSCSPRRLCLKGLPSQAMGAVLEKHPSLTELAVIELDGDDERRILSAFFHPPIRHPFCNEIATYHLNWLRMQSRRRHHLSSLSQHARIALGRREIRTQGCRTSVARSARTPRCTVGDENSKTSGGWIADFGPV</sequence>
<dbReference type="SUPFAM" id="SSF81383">
    <property type="entry name" value="F-box domain"/>
    <property type="match status" value="1"/>
</dbReference>
<keyword evidence="1" id="KW-0175">Coiled coil</keyword>
<reference evidence="2" key="1">
    <citation type="submission" date="2020-05" db="EMBL/GenBank/DDBJ databases">
        <title>Mycena genomes resolve the evolution of fungal bioluminescence.</title>
        <authorList>
            <person name="Tsai I.J."/>
        </authorList>
    </citation>
    <scope>NUCLEOTIDE SEQUENCE</scope>
    <source>
        <strain evidence="2">160909Yilan</strain>
    </source>
</reference>
<dbReference type="AlphaFoldDB" id="A0A8H6X8H1"/>
<feature type="coiled-coil region" evidence="1">
    <location>
        <begin position="60"/>
        <end position="87"/>
    </location>
</feature>
<proteinExistence type="predicted"/>
<name>A0A8H6X8H1_9AGAR</name>
<accession>A0A8H6X8H1</accession>
<evidence type="ECO:0000313" key="3">
    <source>
        <dbReference type="Proteomes" id="UP000623467"/>
    </source>
</evidence>